<keyword evidence="1" id="KW-0472">Membrane</keyword>
<reference evidence="3 4" key="1">
    <citation type="journal article" date="2019" name="Mol. Biol. Evol.">
        <title>Blast fungal genomes show frequent chromosomal changes, gene gains and losses, and effector gene turnover.</title>
        <authorList>
            <person name="Gomez Luciano L.B."/>
            <person name="Jason Tsai I."/>
            <person name="Chuma I."/>
            <person name="Tosa Y."/>
            <person name="Chen Y.H."/>
            <person name="Li J.Y."/>
            <person name="Li M.Y."/>
            <person name="Jade Lu M.Y."/>
            <person name="Nakayashiki H."/>
            <person name="Li W.H."/>
        </authorList>
    </citation>
    <scope>NUCLEOTIDE SEQUENCE [LARGE SCALE GENOMIC DNA]</scope>
    <source>
        <strain evidence="3">MZ5-1-6</strain>
    </source>
</reference>
<protein>
    <submittedName>
        <fullName evidence="3">Uncharacterized protein</fullName>
    </submittedName>
</protein>
<evidence type="ECO:0000256" key="2">
    <source>
        <dbReference type="SAM" id="SignalP"/>
    </source>
</evidence>
<gene>
    <name evidence="3" type="ORF">PoMZ_00865</name>
</gene>
<feature type="chain" id="PRO_5020214582" evidence="2">
    <location>
        <begin position="23"/>
        <end position="43"/>
    </location>
</feature>
<name>A0A4P7N117_PYROR</name>
<feature type="signal peptide" evidence="2">
    <location>
        <begin position="1"/>
        <end position="22"/>
    </location>
</feature>
<dbReference type="AlphaFoldDB" id="A0A4P7N117"/>
<dbReference type="EMBL" id="CP034205">
    <property type="protein sequence ID" value="QBZ55959.1"/>
    <property type="molecule type" value="Genomic_DNA"/>
</dbReference>
<accession>A0A4P7N117</accession>
<organism evidence="3 4">
    <name type="scientific">Pyricularia oryzae</name>
    <name type="common">Rice blast fungus</name>
    <name type="synonym">Magnaporthe oryzae</name>
    <dbReference type="NCBI Taxonomy" id="318829"/>
    <lineage>
        <taxon>Eukaryota</taxon>
        <taxon>Fungi</taxon>
        <taxon>Dikarya</taxon>
        <taxon>Ascomycota</taxon>
        <taxon>Pezizomycotina</taxon>
        <taxon>Sordariomycetes</taxon>
        <taxon>Sordariomycetidae</taxon>
        <taxon>Magnaporthales</taxon>
        <taxon>Pyriculariaceae</taxon>
        <taxon>Pyricularia</taxon>
    </lineage>
</organism>
<keyword evidence="1" id="KW-1133">Transmembrane helix</keyword>
<sequence length="43" mass="4701">MARRYGLMTHMYLSNLLVPLLAEFVVVSGRTGPVGPGSPWRGL</sequence>
<proteinExistence type="predicted"/>
<feature type="transmembrane region" description="Helical" evidence="1">
    <location>
        <begin position="12"/>
        <end position="31"/>
    </location>
</feature>
<evidence type="ECO:0000256" key="1">
    <source>
        <dbReference type="SAM" id="Phobius"/>
    </source>
</evidence>
<evidence type="ECO:0000313" key="4">
    <source>
        <dbReference type="Proteomes" id="UP000294847"/>
    </source>
</evidence>
<keyword evidence="1" id="KW-0812">Transmembrane</keyword>
<keyword evidence="2" id="KW-0732">Signal</keyword>
<evidence type="ECO:0000313" key="3">
    <source>
        <dbReference type="EMBL" id="QBZ55959.1"/>
    </source>
</evidence>
<dbReference type="Proteomes" id="UP000294847">
    <property type="component" value="Chromosome 2"/>
</dbReference>